<keyword evidence="3" id="KW-1185">Reference proteome</keyword>
<sequence>MTKIEKQVEKILEQMQSPDGEREEIRSELLGHLEEAKRQYIGEGLTEKRAEERAMAEFGAPSMIGHQLQESMYPFQRGLLYVIGIGTILFGVIFYLNLTFFLNEPTPVWLAVQLLSGSAVTLAAINISFVGRYFYVLNLVLLVNVIWNGISFTLAWGMSAWQAIFFGIYLVILIAFGAIAVIRNSYYSSDQTEGKQQKRGLVLFSYVVNLLFGVAVAGVSLFFLWGLLAFSEARIEFLLTLAPIIIWLITYKFQMTFIAKKPVVSLVTGLGFSVMSFLLPYIMLLLFMGRF</sequence>
<gene>
    <name evidence="2" type="ORF">ACFQ4A_04660</name>
</gene>
<feature type="transmembrane region" description="Helical" evidence="1">
    <location>
        <begin position="79"/>
        <end position="102"/>
    </location>
</feature>
<accession>A0ABW3ZRS0</accession>
<feature type="transmembrane region" description="Helical" evidence="1">
    <location>
        <begin position="203"/>
        <end position="227"/>
    </location>
</feature>
<evidence type="ECO:0000256" key="1">
    <source>
        <dbReference type="SAM" id="Phobius"/>
    </source>
</evidence>
<dbReference type="Proteomes" id="UP001597178">
    <property type="component" value="Unassembled WGS sequence"/>
</dbReference>
<feature type="transmembrane region" description="Helical" evidence="1">
    <location>
        <begin position="134"/>
        <end position="157"/>
    </location>
</feature>
<protein>
    <submittedName>
        <fullName evidence="2">Permease prefix domain 1-containing protein</fullName>
    </submittedName>
</protein>
<feature type="transmembrane region" description="Helical" evidence="1">
    <location>
        <begin position="108"/>
        <end position="127"/>
    </location>
</feature>
<proteinExistence type="predicted"/>
<keyword evidence="1" id="KW-1133">Transmembrane helix</keyword>
<organism evidence="2 3">
    <name type="scientific">Lentibacillus salinarum</name>
    <dbReference type="NCBI Taxonomy" id="446820"/>
    <lineage>
        <taxon>Bacteria</taxon>
        <taxon>Bacillati</taxon>
        <taxon>Bacillota</taxon>
        <taxon>Bacilli</taxon>
        <taxon>Bacillales</taxon>
        <taxon>Bacillaceae</taxon>
        <taxon>Lentibacillus</taxon>
    </lineage>
</organism>
<dbReference type="EMBL" id="JBHTNH010000004">
    <property type="protein sequence ID" value="MFD1360959.1"/>
    <property type="molecule type" value="Genomic_DNA"/>
</dbReference>
<dbReference type="NCBIfam" id="NF038403">
    <property type="entry name" value="perm_prefix_1"/>
    <property type="match status" value="1"/>
</dbReference>
<feature type="transmembrane region" description="Helical" evidence="1">
    <location>
        <begin position="263"/>
        <end position="288"/>
    </location>
</feature>
<reference evidence="3" key="1">
    <citation type="journal article" date="2019" name="Int. J. Syst. Evol. Microbiol.">
        <title>The Global Catalogue of Microorganisms (GCM) 10K type strain sequencing project: providing services to taxonomists for standard genome sequencing and annotation.</title>
        <authorList>
            <consortium name="The Broad Institute Genomics Platform"/>
            <consortium name="The Broad Institute Genome Sequencing Center for Infectious Disease"/>
            <person name="Wu L."/>
            <person name="Ma J."/>
        </authorList>
    </citation>
    <scope>NUCLEOTIDE SEQUENCE [LARGE SCALE GENOMIC DNA]</scope>
    <source>
        <strain evidence="3">CCUG 54822</strain>
    </source>
</reference>
<feature type="transmembrane region" description="Helical" evidence="1">
    <location>
        <begin position="163"/>
        <end position="182"/>
    </location>
</feature>
<dbReference type="RefSeq" id="WP_382398060.1">
    <property type="nucleotide sequence ID" value="NZ_JBHTNH010000004.1"/>
</dbReference>
<feature type="transmembrane region" description="Helical" evidence="1">
    <location>
        <begin position="233"/>
        <end position="251"/>
    </location>
</feature>
<name>A0ABW3ZRS0_9BACI</name>
<keyword evidence="1" id="KW-0812">Transmembrane</keyword>
<dbReference type="InterPro" id="IPR047928">
    <property type="entry name" value="Perm_prefix_1"/>
</dbReference>
<keyword evidence="1" id="KW-0472">Membrane</keyword>
<evidence type="ECO:0000313" key="2">
    <source>
        <dbReference type="EMBL" id="MFD1360959.1"/>
    </source>
</evidence>
<comment type="caution">
    <text evidence="2">The sequence shown here is derived from an EMBL/GenBank/DDBJ whole genome shotgun (WGS) entry which is preliminary data.</text>
</comment>
<evidence type="ECO:0000313" key="3">
    <source>
        <dbReference type="Proteomes" id="UP001597178"/>
    </source>
</evidence>